<dbReference type="Gene3D" id="3.20.80.10">
    <property type="entry name" value="Regulatory factor, effector binding domain"/>
    <property type="match status" value="1"/>
</dbReference>
<dbReference type="PANTHER" id="PTHR11220">
    <property type="entry name" value="HEME-BINDING PROTEIN-RELATED"/>
    <property type="match status" value="1"/>
</dbReference>
<organism evidence="1 2">
    <name type="scientific">Marivirga arenosa</name>
    <dbReference type="NCBI Taxonomy" id="3059076"/>
    <lineage>
        <taxon>Bacteria</taxon>
        <taxon>Pseudomonadati</taxon>
        <taxon>Bacteroidota</taxon>
        <taxon>Cytophagia</taxon>
        <taxon>Cytophagales</taxon>
        <taxon>Marivirgaceae</taxon>
        <taxon>Marivirga</taxon>
    </lineage>
</organism>
<dbReference type="InterPro" id="IPR011256">
    <property type="entry name" value="Reg_factor_effector_dom_sf"/>
</dbReference>
<dbReference type="SUPFAM" id="SSF55136">
    <property type="entry name" value="Probable bacterial effector-binding domain"/>
    <property type="match status" value="1"/>
</dbReference>
<protein>
    <submittedName>
        <fullName evidence="1">Heme-binding protein</fullName>
    </submittedName>
</protein>
<dbReference type="FunFam" id="3.20.80.10:FF:000002">
    <property type="entry name" value="Heme-binding protein 2"/>
    <property type="match status" value="1"/>
</dbReference>
<reference evidence="1" key="1">
    <citation type="submission" date="2023-08" db="EMBL/GenBank/DDBJ databases">
        <title>Comparative genomics and taxonomic characterization of three novel marine species of genus Marivirga.</title>
        <authorList>
            <person name="Muhammad N."/>
            <person name="Kim S.-G."/>
        </authorList>
    </citation>
    <scope>NUCLEOTIDE SEQUENCE [LARGE SCALE GENOMIC DNA]</scope>
    <source>
        <strain evidence="1">ABR2-2</strain>
    </source>
</reference>
<proteinExistence type="predicted"/>
<dbReference type="InterPro" id="IPR006917">
    <property type="entry name" value="SOUL_heme-bd"/>
</dbReference>
<evidence type="ECO:0000313" key="2">
    <source>
        <dbReference type="Proteomes" id="UP001244443"/>
    </source>
</evidence>
<sequence length="204" mass="23923">MKAVLIIISILILVFVIVQLYAMQSQNNIETYQYKVNQKFEDFEIRTYDSSLFTSVKLSGNQYKDMSRKGFRTLASYIFGDNKMNESIAMTSPVSMSLEDSMTMMFLVPKKYSKEDLPQPNNTKIEFRQEPNRKVAAIKFGGWANDRKIKKYREKLMEALDKEGIQYSNHFYFFGYNAPFEVFNRKNEIIVDLNNENEAKESLQ</sequence>
<gene>
    <name evidence="1" type="ORF">QYS48_28050</name>
</gene>
<dbReference type="AlphaFoldDB" id="A0AA51R707"/>
<name>A0AA51R707_9BACT</name>
<dbReference type="EMBL" id="CP129970">
    <property type="protein sequence ID" value="WMN07177.1"/>
    <property type="molecule type" value="Genomic_DNA"/>
</dbReference>
<evidence type="ECO:0000313" key="1">
    <source>
        <dbReference type="EMBL" id="WMN07177.1"/>
    </source>
</evidence>
<keyword evidence="2" id="KW-1185">Reference proteome</keyword>
<dbReference type="Proteomes" id="UP001244443">
    <property type="component" value="Chromosome"/>
</dbReference>
<dbReference type="Pfam" id="PF04832">
    <property type="entry name" value="SOUL"/>
    <property type="match status" value="1"/>
</dbReference>
<accession>A0AA51R707</accession>
<dbReference type="PANTHER" id="PTHR11220:SF1">
    <property type="entry name" value="HEME-BINDING PROTEIN 2"/>
    <property type="match status" value="1"/>
</dbReference>
<dbReference type="RefSeq" id="WP_308357253.1">
    <property type="nucleotide sequence ID" value="NZ_CP129968.2"/>
</dbReference>